<reference evidence="4" key="1">
    <citation type="submission" date="2018-05" db="EMBL/GenBank/DDBJ databases">
        <title>Bacterial isolates from healthy term breastfed infants carrying antibiotic resistance genes.</title>
        <authorList>
            <person name="Casaburi G."/>
        </authorList>
    </citation>
    <scope>NUCLEOTIDE SEQUENCE [LARGE SCALE GENOMIC DNA]</scope>
    <source>
        <strain evidence="4">7084_4</strain>
    </source>
</reference>
<accession>A0A5P6AAH6</accession>
<evidence type="ECO:0000313" key="4">
    <source>
        <dbReference type="EMBL" id="QFG76966.1"/>
    </source>
</evidence>
<dbReference type="PANTHER" id="PTHR32071">
    <property type="entry name" value="TRANSCRIPTIONAL REGULATORY PROTEIN"/>
    <property type="match status" value="1"/>
</dbReference>
<sequence length="121" mass="14228">MPVDVQGKILRFLQEKTFWKVGGSKELKADIRIIAAMNESPFDMIRQKRLRDDLFYRLEIGMVVIPPLRERKDEIIPLARHFMAKHRRIATRMFILSLHRLKSSYLITTGRVTSGCWKTSL</sequence>
<proteinExistence type="predicted"/>
<feature type="domain" description="Sigma-54 factor interaction" evidence="3">
    <location>
        <begin position="1"/>
        <end position="85"/>
    </location>
</feature>
<dbReference type="Gene3D" id="3.40.50.300">
    <property type="entry name" value="P-loop containing nucleotide triphosphate hydrolases"/>
    <property type="match status" value="1"/>
</dbReference>
<dbReference type="AlphaFoldDB" id="A0A5P6AAH6"/>
<evidence type="ECO:0000259" key="3">
    <source>
        <dbReference type="PROSITE" id="PS50045"/>
    </source>
</evidence>
<organism evidence="4">
    <name type="scientific">Raoultella planticola</name>
    <name type="common">Klebsiella planticola</name>
    <dbReference type="NCBI Taxonomy" id="575"/>
    <lineage>
        <taxon>Bacteria</taxon>
        <taxon>Pseudomonadati</taxon>
        <taxon>Pseudomonadota</taxon>
        <taxon>Gammaproteobacteria</taxon>
        <taxon>Enterobacterales</taxon>
        <taxon>Enterobacteriaceae</taxon>
        <taxon>Klebsiella/Raoultella group</taxon>
        <taxon>Raoultella</taxon>
    </lineage>
</organism>
<dbReference type="SUPFAM" id="SSF52540">
    <property type="entry name" value="P-loop containing nucleoside triphosphate hydrolases"/>
    <property type="match status" value="1"/>
</dbReference>
<keyword evidence="1" id="KW-0547">Nucleotide-binding</keyword>
<dbReference type="PANTHER" id="PTHR32071:SF112">
    <property type="entry name" value="REGULATORY PROTEIN"/>
    <property type="match status" value="1"/>
</dbReference>
<dbReference type="InterPro" id="IPR027417">
    <property type="entry name" value="P-loop_NTPase"/>
</dbReference>
<dbReference type="Pfam" id="PF00158">
    <property type="entry name" value="Sigma54_activat"/>
    <property type="match status" value="1"/>
</dbReference>
<evidence type="ECO:0000256" key="2">
    <source>
        <dbReference type="ARBA" id="ARBA00022840"/>
    </source>
</evidence>
<keyword evidence="2" id="KW-0067">ATP-binding</keyword>
<name>A0A5P6AAH6_RAOPL</name>
<dbReference type="GO" id="GO:0005524">
    <property type="term" value="F:ATP binding"/>
    <property type="evidence" value="ECO:0007669"/>
    <property type="project" value="UniProtKB-KW"/>
</dbReference>
<dbReference type="EMBL" id="CP029752">
    <property type="protein sequence ID" value="QFG76966.1"/>
    <property type="molecule type" value="Genomic_DNA"/>
</dbReference>
<protein>
    <recommendedName>
        <fullName evidence="3">Sigma-54 factor interaction domain-containing protein</fullName>
    </recommendedName>
</protein>
<dbReference type="PROSITE" id="PS50045">
    <property type="entry name" value="SIGMA54_INTERACT_4"/>
    <property type="match status" value="1"/>
</dbReference>
<evidence type="ECO:0000256" key="1">
    <source>
        <dbReference type="ARBA" id="ARBA00022741"/>
    </source>
</evidence>
<dbReference type="InterPro" id="IPR002078">
    <property type="entry name" value="Sigma_54_int"/>
</dbReference>
<dbReference type="GO" id="GO:0006355">
    <property type="term" value="P:regulation of DNA-templated transcription"/>
    <property type="evidence" value="ECO:0007669"/>
    <property type="project" value="InterPro"/>
</dbReference>
<gene>
    <name evidence="4" type="ORF">DMB90_20360</name>
</gene>